<keyword evidence="10" id="KW-1185">Reference proteome</keyword>
<evidence type="ECO:0000259" key="8">
    <source>
        <dbReference type="PROSITE" id="PS50110"/>
    </source>
</evidence>
<dbReference type="AlphaFoldDB" id="A0A1H3QB99"/>
<evidence type="ECO:0000259" key="7">
    <source>
        <dbReference type="PROSITE" id="PS50043"/>
    </source>
</evidence>
<gene>
    <name evidence="9" type="ORF">SAMN05421736_106100</name>
</gene>
<dbReference type="PROSITE" id="PS50043">
    <property type="entry name" value="HTH_LUXR_2"/>
    <property type="match status" value="1"/>
</dbReference>
<dbReference type="PANTHER" id="PTHR44688">
    <property type="entry name" value="DNA-BINDING TRANSCRIPTIONAL ACTIVATOR DEVR_DOSR"/>
    <property type="match status" value="1"/>
</dbReference>
<keyword evidence="5" id="KW-0804">Transcription</keyword>
<dbReference type="PANTHER" id="PTHR44688:SF16">
    <property type="entry name" value="DNA-BINDING TRANSCRIPTIONAL ACTIVATOR DEVR_DOSR"/>
    <property type="match status" value="1"/>
</dbReference>
<dbReference type="InterPro" id="IPR016032">
    <property type="entry name" value="Sig_transdc_resp-reg_C-effctor"/>
</dbReference>
<keyword evidence="2" id="KW-0902">Two-component regulatory system</keyword>
<dbReference type="PRINTS" id="PR00038">
    <property type="entry name" value="HTHLUXR"/>
</dbReference>
<dbReference type="GO" id="GO:0003677">
    <property type="term" value="F:DNA binding"/>
    <property type="evidence" value="ECO:0007669"/>
    <property type="project" value="UniProtKB-KW"/>
</dbReference>
<feature type="modified residue" description="4-aspartylphosphate" evidence="6">
    <location>
        <position position="53"/>
    </location>
</feature>
<keyword evidence="4" id="KW-0238">DNA-binding</keyword>
<dbReference type="CDD" id="cd06170">
    <property type="entry name" value="LuxR_C_like"/>
    <property type="match status" value="1"/>
</dbReference>
<evidence type="ECO:0000313" key="10">
    <source>
        <dbReference type="Proteomes" id="UP000198935"/>
    </source>
</evidence>
<dbReference type="InterPro" id="IPR011006">
    <property type="entry name" value="CheY-like_superfamily"/>
</dbReference>
<dbReference type="InterPro" id="IPR000792">
    <property type="entry name" value="Tscrpt_reg_LuxR_C"/>
</dbReference>
<name>A0A1H3QB99_9BACI</name>
<evidence type="ECO:0000256" key="1">
    <source>
        <dbReference type="ARBA" id="ARBA00004496"/>
    </source>
</evidence>
<dbReference type="InterPro" id="IPR001789">
    <property type="entry name" value="Sig_transdc_resp-reg_receiver"/>
</dbReference>
<reference evidence="10" key="1">
    <citation type="submission" date="2016-10" db="EMBL/GenBank/DDBJ databases">
        <authorList>
            <person name="Varghese N."/>
            <person name="Submissions S."/>
        </authorList>
    </citation>
    <scope>NUCLEOTIDE SEQUENCE [LARGE SCALE GENOMIC DNA]</scope>
    <source>
        <strain evidence="10">SP</strain>
    </source>
</reference>
<keyword evidence="6" id="KW-0597">Phosphoprotein</keyword>
<keyword evidence="3" id="KW-0805">Transcription regulation</keyword>
<accession>A0A1H3QB99</accession>
<proteinExistence type="predicted"/>
<dbReference type="EMBL" id="FNPI01000006">
    <property type="protein sequence ID" value="SDZ10637.1"/>
    <property type="molecule type" value="Genomic_DNA"/>
</dbReference>
<dbReference type="SUPFAM" id="SSF46894">
    <property type="entry name" value="C-terminal effector domain of the bipartite response regulators"/>
    <property type="match status" value="1"/>
</dbReference>
<feature type="domain" description="Response regulatory" evidence="8">
    <location>
        <begin position="2"/>
        <end position="121"/>
    </location>
</feature>
<dbReference type="Gene3D" id="1.10.10.10">
    <property type="entry name" value="Winged helix-like DNA-binding domain superfamily/Winged helix DNA-binding domain"/>
    <property type="match status" value="1"/>
</dbReference>
<dbReference type="GO" id="GO:0000160">
    <property type="term" value="P:phosphorelay signal transduction system"/>
    <property type="evidence" value="ECO:0007669"/>
    <property type="project" value="UniProtKB-KW"/>
</dbReference>
<dbReference type="PROSITE" id="PS50110">
    <property type="entry name" value="RESPONSE_REGULATORY"/>
    <property type="match status" value="1"/>
</dbReference>
<evidence type="ECO:0000256" key="6">
    <source>
        <dbReference type="PROSITE-ProRule" id="PRU00169"/>
    </source>
</evidence>
<dbReference type="GO" id="GO:0005737">
    <property type="term" value="C:cytoplasm"/>
    <property type="evidence" value="ECO:0007669"/>
    <property type="project" value="UniProtKB-SubCell"/>
</dbReference>
<protein>
    <submittedName>
        <fullName evidence="9">Two-component system, NarL family, invasion response regulator UvrY</fullName>
    </submittedName>
</protein>
<comment type="subcellular location">
    <subcellularLocation>
        <location evidence="1">Cytoplasm</location>
    </subcellularLocation>
</comment>
<dbReference type="STRING" id="1503961.SAMN05421736_106100"/>
<dbReference type="GO" id="GO:0006355">
    <property type="term" value="P:regulation of DNA-templated transcription"/>
    <property type="evidence" value="ECO:0007669"/>
    <property type="project" value="InterPro"/>
</dbReference>
<dbReference type="SUPFAM" id="SSF52172">
    <property type="entry name" value="CheY-like"/>
    <property type="match status" value="1"/>
</dbReference>
<sequence length="207" mass="24088">MRVLIGMEHELLRYGLIQLLKDLQPVEYMATASTVEAFIDVVRKFHFDLIIIDIRLSGAGGLTSVFSELEQLPPVQKRVLMCHDDSRLEETESAVERDIIDGTCHSESTLEELMAFFQRILKGERVYLYIAMNGKYRIPGGDNGQELSKREQEVFHMKVRGYTVKETAELLNISPKTVENHRRNIRKKLNIRRNSEWYEWGEKLSML</sequence>
<evidence type="ECO:0000256" key="4">
    <source>
        <dbReference type="ARBA" id="ARBA00023125"/>
    </source>
</evidence>
<dbReference type="InterPro" id="IPR036388">
    <property type="entry name" value="WH-like_DNA-bd_sf"/>
</dbReference>
<dbReference type="Proteomes" id="UP000198935">
    <property type="component" value="Unassembled WGS sequence"/>
</dbReference>
<dbReference type="SMART" id="SM00421">
    <property type="entry name" value="HTH_LUXR"/>
    <property type="match status" value="1"/>
</dbReference>
<evidence type="ECO:0000313" key="9">
    <source>
        <dbReference type="EMBL" id="SDZ10637.1"/>
    </source>
</evidence>
<dbReference type="Gene3D" id="3.40.50.2300">
    <property type="match status" value="1"/>
</dbReference>
<organism evidence="9 10">
    <name type="scientific">Evansella caseinilytica</name>
    <dbReference type="NCBI Taxonomy" id="1503961"/>
    <lineage>
        <taxon>Bacteria</taxon>
        <taxon>Bacillati</taxon>
        <taxon>Bacillota</taxon>
        <taxon>Bacilli</taxon>
        <taxon>Bacillales</taxon>
        <taxon>Bacillaceae</taxon>
        <taxon>Evansella</taxon>
    </lineage>
</organism>
<feature type="domain" description="HTH luxR-type" evidence="7">
    <location>
        <begin position="140"/>
        <end position="205"/>
    </location>
</feature>
<evidence type="ECO:0000256" key="5">
    <source>
        <dbReference type="ARBA" id="ARBA00023163"/>
    </source>
</evidence>
<evidence type="ECO:0000256" key="3">
    <source>
        <dbReference type="ARBA" id="ARBA00023015"/>
    </source>
</evidence>
<dbReference type="Pfam" id="PF00196">
    <property type="entry name" value="GerE"/>
    <property type="match status" value="1"/>
</dbReference>
<evidence type="ECO:0000256" key="2">
    <source>
        <dbReference type="ARBA" id="ARBA00023012"/>
    </source>
</evidence>